<comment type="subcellular location">
    <subcellularLocation>
        <location evidence="2 19">Cell membrane</location>
        <topology evidence="2 19">Multi-pass membrane protein</topology>
    </subcellularLocation>
</comment>
<feature type="transmembrane region" description="Helical" evidence="19">
    <location>
        <begin position="37"/>
        <end position="60"/>
    </location>
</feature>
<evidence type="ECO:0000256" key="7">
    <source>
        <dbReference type="ARBA" id="ARBA00022475"/>
    </source>
</evidence>
<accession>A0ABP9KXS5</accession>
<dbReference type="RefSeq" id="WP_259546849.1">
    <property type="nucleotide sequence ID" value="NZ_BAABHW010000001.1"/>
</dbReference>
<evidence type="ECO:0000256" key="12">
    <source>
        <dbReference type="ARBA" id="ARBA00022989"/>
    </source>
</evidence>
<feature type="transmembrane region" description="Helical" evidence="19">
    <location>
        <begin position="140"/>
        <end position="163"/>
    </location>
</feature>
<evidence type="ECO:0000256" key="11">
    <source>
        <dbReference type="ARBA" id="ARBA00022842"/>
    </source>
</evidence>
<evidence type="ECO:0000256" key="14">
    <source>
        <dbReference type="ARBA" id="ARBA00025228"/>
    </source>
</evidence>
<keyword evidence="21" id="KW-1185">Reference proteome</keyword>
<keyword evidence="8 19" id="KW-0169">Cobalamin biosynthesis</keyword>
<evidence type="ECO:0000256" key="9">
    <source>
        <dbReference type="ARBA" id="ARBA00022679"/>
    </source>
</evidence>
<evidence type="ECO:0000256" key="1">
    <source>
        <dbReference type="ARBA" id="ARBA00001946"/>
    </source>
</evidence>
<evidence type="ECO:0000256" key="17">
    <source>
        <dbReference type="ARBA" id="ARBA00048623"/>
    </source>
</evidence>
<organism evidence="20 21">
    <name type="scientific">[Roseibacterium] beibuensis</name>
    <dbReference type="NCBI Taxonomy" id="1193142"/>
    <lineage>
        <taxon>Bacteria</taxon>
        <taxon>Pseudomonadati</taxon>
        <taxon>Pseudomonadota</taxon>
        <taxon>Alphaproteobacteria</taxon>
        <taxon>Rhodobacterales</taxon>
        <taxon>Roseobacteraceae</taxon>
        <taxon>Roseicyclus</taxon>
    </lineage>
</organism>
<comment type="catalytic activity">
    <reaction evidence="18 19">
        <text>alpha-ribazole 5'-phosphate + adenosylcob(III)inamide-GDP = adenosylcob(III)alamin 5'-phosphate + GMP + H(+)</text>
        <dbReference type="Rhea" id="RHEA:23560"/>
        <dbReference type="ChEBI" id="CHEBI:15378"/>
        <dbReference type="ChEBI" id="CHEBI:57918"/>
        <dbReference type="ChEBI" id="CHEBI:58115"/>
        <dbReference type="ChEBI" id="CHEBI:60487"/>
        <dbReference type="ChEBI" id="CHEBI:60493"/>
        <dbReference type="EC" id="2.7.8.26"/>
    </reaction>
</comment>
<keyword evidence="10 19" id="KW-0812">Transmembrane</keyword>
<dbReference type="PANTHER" id="PTHR34148">
    <property type="entry name" value="ADENOSYLCOBINAMIDE-GDP RIBAZOLETRANSFERASE"/>
    <property type="match status" value="1"/>
</dbReference>
<comment type="similarity">
    <text evidence="4 19">Belongs to the CobS family.</text>
</comment>
<feature type="transmembrane region" description="Helical" evidence="19">
    <location>
        <begin position="67"/>
        <end position="85"/>
    </location>
</feature>
<dbReference type="Proteomes" id="UP001499910">
    <property type="component" value="Unassembled WGS sequence"/>
</dbReference>
<keyword evidence="13 19" id="KW-0472">Membrane</keyword>
<dbReference type="EMBL" id="BAABHW010000001">
    <property type="protein sequence ID" value="GAA5066431.1"/>
    <property type="molecule type" value="Genomic_DNA"/>
</dbReference>
<evidence type="ECO:0000256" key="5">
    <source>
        <dbReference type="ARBA" id="ARBA00013200"/>
    </source>
</evidence>
<sequence length="252" mass="25671">MTNVLRRRWAEMRLAVVLLTRLPVGRMQDSATALAEARWAFPFVGVIAGASLWAILHLALALGAGPLGAAFLALGGLVLLTGGLHHDGLADFADGIGGGWNRERRLEIMRDSRIGSYGVLALIFAVGIGVAGVADLGSSLTLAAAIFVSVLSRLAMLGVLLFVPAARADGLGHAAADGANLAWVPAALFVVALGFAIGLPAAAVLAAVGLVSLVIARLAQSRIGGQTGDVLGTVQYIAETTGWLVLSATLAP</sequence>
<name>A0ABP9KXS5_9RHOB</name>
<comment type="caution">
    <text evidence="20">The sequence shown here is derived from an EMBL/GenBank/DDBJ whole genome shotgun (WGS) entry which is preliminary data.</text>
</comment>
<evidence type="ECO:0000256" key="2">
    <source>
        <dbReference type="ARBA" id="ARBA00004651"/>
    </source>
</evidence>
<comment type="function">
    <text evidence="14 19">Joins adenosylcobinamide-GDP and alpha-ribazole to generate adenosylcobalamin (Ado-cobalamin). Also synthesizes adenosylcobalamin 5'-phosphate from adenosylcobinamide-GDP and alpha-ribazole 5'-phosphate.</text>
</comment>
<dbReference type="Pfam" id="PF02654">
    <property type="entry name" value="CobS"/>
    <property type="match status" value="1"/>
</dbReference>
<keyword evidence="7 19" id="KW-1003">Cell membrane</keyword>
<dbReference type="HAMAP" id="MF_00719">
    <property type="entry name" value="CobS"/>
    <property type="match status" value="1"/>
</dbReference>
<keyword evidence="9 19" id="KW-0808">Transferase</keyword>
<evidence type="ECO:0000256" key="6">
    <source>
        <dbReference type="ARBA" id="ARBA00015850"/>
    </source>
</evidence>
<evidence type="ECO:0000256" key="3">
    <source>
        <dbReference type="ARBA" id="ARBA00004663"/>
    </source>
</evidence>
<evidence type="ECO:0000256" key="15">
    <source>
        <dbReference type="ARBA" id="ARBA00032605"/>
    </source>
</evidence>
<dbReference type="NCBIfam" id="TIGR00317">
    <property type="entry name" value="cobS"/>
    <property type="match status" value="1"/>
</dbReference>
<evidence type="ECO:0000313" key="20">
    <source>
        <dbReference type="EMBL" id="GAA5066431.1"/>
    </source>
</evidence>
<dbReference type="InterPro" id="IPR003805">
    <property type="entry name" value="CobS"/>
</dbReference>
<comment type="cofactor">
    <cofactor evidence="1 19">
        <name>Mg(2+)</name>
        <dbReference type="ChEBI" id="CHEBI:18420"/>
    </cofactor>
</comment>
<evidence type="ECO:0000256" key="18">
    <source>
        <dbReference type="ARBA" id="ARBA00049504"/>
    </source>
</evidence>
<proteinExistence type="inferred from homology"/>
<dbReference type="PANTHER" id="PTHR34148:SF1">
    <property type="entry name" value="ADENOSYLCOBINAMIDE-GDP RIBAZOLETRANSFERASE"/>
    <property type="match status" value="1"/>
</dbReference>
<comment type="pathway">
    <text evidence="3 19">Cofactor biosynthesis; adenosylcobalamin biosynthesis; adenosylcobalamin from cob(II)yrinate a,c-diamide: step 7/7.</text>
</comment>
<evidence type="ECO:0000256" key="8">
    <source>
        <dbReference type="ARBA" id="ARBA00022573"/>
    </source>
</evidence>
<evidence type="ECO:0000256" key="10">
    <source>
        <dbReference type="ARBA" id="ARBA00022692"/>
    </source>
</evidence>
<evidence type="ECO:0000256" key="19">
    <source>
        <dbReference type="HAMAP-Rule" id="MF_00719"/>
    </source>
</evidence>
<comment type="catalytic activity">
    <reaction evidence="17 19">
        <text>alpha-ribazole + adenosylcob(III)inamide-GDP = adenosylcob(III)alamin + GMP + H(+)</text>
        <dbReference type="Rhea" id="RHEA:16049"/>
        <dbReference type="ChEBI" id="CHEBI:10329"/>
        <dbReference type="ChEBI" id="CHEBI:15378"/>
        <dbReference type="ChEBI" id="CHEBI:18408"/>
        <dbReference type="ChEBI" id="CHEBI:58115"/>
        <dbReference type="ChEBI" id="CHEBI:60487"/>
        <dbReference type="EC" id="2.7.8.26"/>
    </reaction>
</comment>
<evidence type="ECO:0000256" key="16">
    <source>
        <dbReference type="ARBA" id="ARBA00032853"/>
    </source>
</evidence>
<evidence type="ECO:0000256" key="13">
    <source>
        <dbReference type="ARBA" id="ARBA00023136"/>
    </source>
</evidence>
<reference evidence="21" key="1">
    <citation type="journal article" date="2019" name="Int. J. Syst. Evol. Microbiol.">
        <title>The Global Catalogue of Microorganisms (GCM) 10K type strain sequencing project: providing services to taxonomists for standard genome sequencing and annotation.</title>
        <authorList>
            <consortium name="The Broad Institute Genomics Platform"/>
            <consortium name="The Broad Institute Genome Sequencing Center for Infectious Disease"/>
            <person name="Wu L."/>
            <person name="Ma J."/>
        </authorList>
    </citation>
    <scope>NUCLEOTIDE SEQUENCE [LARGE SCALE GENOMIC DNA]</scope>
    <source>
        <strain evidence="21">JCM 18015</strain>
    </source>
</reference>
<gene>
    <name evidence="20" type="primary">cobS_1</name>
    <name evidence="19" type="synonym">cobS</name>
    <name evidence="20" type="ORF">GCM10023209_05000</name>
</gene>
<keyword evidence="11 19" id="KW-0460">Magnesium</keyword>
<evidence type="ECO:0000256" key="4">
    <source>
        <dbReference type="ARBA" id="ARBA00010561"/>
    </source>
</evidence>
<keyword evidence="12 19" id="KW-1133">Transmembrane helix</keyword>
<feature type="transmembrane region" description="Helical" evidence="19">
    <location>
        <begin position="183"/>
        <end position="216"/>
    </location>
</feature>
<protein>
    <recommendedName>
        <fullName evidence="6 19">Adenosylcobinamide-GDP ribazoletransferase</fullName>
        <ecNumber evidence="5 19">2.7.8.26</ecNumber>
    </recommendedName>
    <alternativeName>
        <fullName evidence="16 19">Cobalamin synthase</fullName>
    </alternativeName>
    <alternativeName>
        <fullName evidence="15 19">Cobalamin-5'-phosphate synthase</fullName>
    </alternativeName>
</protein>
<evidence type="ECO:0000313" key="21">
    <source>
        <dbReference type="Proteomes" id="UP001499910"/>
    </source>
</evidence>
<feature type="transmembrane region" description="Helical" evidence="19">
    <location>
        <begin position="114"/>
        <end position="133"/>
    </location>
</feature>
<dbReference type="EC" id="2.7.8.26" evidence="5 19"/>